<evidence type="ECO:0000313" key="8">
    <source>
        <dbReference type="EMBL" id="KAE9259533.1"/>
    </source>
</evidence>
<dbReference type="EMBL" id="QXGD01007528">
    <property type="protein sequence ID" value="KAE9160718.1"/>
    <property type="molecule type" value="Genomic_DNA"/>
</dbReference>
<sequence length="68" mass="7513">MGKLPSSLFLNISSRYILLAGPGLATLRILAQSCCTSRTTGKKHLRTGHRCHCLECARQAQTRVKTTR</sequence>
<name>A0A6A3FVF7_9STRA</name>
<dbReference type="Proteomes" id="UP000440367">
    <property type="component" value="Unassembled WGS sequence"/>
</dbReference>
<evidence type="ECO:0000313" key="4">
    <source>
        <dbReference type="EMBL" id="KAE9141185.1"/>
    </source>
</evidence>
<evidence type="ECO:0000313" key="13">
    <source>
        <dbReference type="Proteomes" id="UP000440367"/>
    </source>
</evidence>
<dbReference type="OrthoDB" id="10271579at2759"/>
<evidence type="ECO:0000313" key="15">
    <source>
        <dbReference type="Proteomes" id="UP000460718"/>
    </source>
</evidence>
<evidence type="ECO:0000313" key="16">
    <source>
        <dbReference type="Proteomes" id="UP000476176"/>
    </source>
</evidence>
<evidence type="ECO:0000313" key="14">
    <source>
        <dbReference type="Proteomes" id="UP000441208"/>
    </source>
</evidence>
<dbReference type="EMBL" id="QXFX01000002">
    <property type="protein sequence ID" value="KAE9140670.1"/>
    <property type="molecule type" value="Genomic_DNA"/>
</dbReference>
<dbReference type="Proteomes" id="UP000437068">
    <property type="component" value="Unassembled WGS sequence"/>
</dbReference>
<dbReference type="Proteomes" id="UP000460718">
    <property type="component" value="Unassembled WGS sequence"/>
</dbReference>
<evidence type="ECO:0000313" key="10">
    <source>
        <dbReference type="Proteomes" id="UP000429523"/>
    </source>
</evidence>
<evidence type="ECO:0000313" key="11">
    <source>
        <dbReference type="Proteomes" id="UP000433483"/>
    </source>
</evidence>
<evidence type="ECO:0000313" key="7">
    <source>
        <dbReference type="EMBL" id="KAE9255967.1"/>
    </source>
</evidence>
<keyword evidence="11" id="KW-1185">Reference proteome</keyword>
<dbReference type="EMBL" id="QXFY01012080">
    <property type="protein sequence ID" value="KAE9259533.1"/>
    <property type="molecule type" value="Genomic_DNA"/>
</dbReference>
<organism evidence="1 10">
    <name type="scientific">Phytophthora fragariae</name>
    <dbReference type="NCBI Taxonomy" id="53985"/>
    <lineage>
        <taxon>Eukaryota</taxon>
        <taxon>Sar</taxon>
        <taxon>Stramenopiles</taxon>
        <taxon>Oomycota</taxon>
        <taxon>Peronosporomycetes</taxon>
        <taxon>Peronosporales</taxon>
        <taxon>Peronosporaceae</taxon>
        <taxon>Phytophthora</taxon>
    </lineage>
</organism>
<evidence type="ECO:0000313" key="6">
    <source>
        <dbReference type="EMBL" id="KAE9215203.1"/>
    </source>
</evidence>
<evidence type="ECO:0000313" key="5">
    <source>
        <dbReference type="EMBL" id="KAE9160718.1"/>
    </source>
</evidence>
<protein>
    <submittedName>
        <fullName evidence="1">Uncharacterized protein</fullName>
    </submittedName>
</protein>
<dbReference type="Proteomes" id="UP000433483">
    <property type="component" value="Unassembled WGS sequence"/>
</dbReference>
<dbReference type="EMBL" id="QXGE01000006">
    <property type="protein sequence ID" value="KAE9330494.1"/>
    <property type="molecule type" value="Genomic_DNA"/>
</dbReference>
<dbReference type="Proteomes" id="UP000488956">
    <property type="component" value="Unassembled WGS sequence"/>
</dbReference>
<dbReference type="Proteomes" id="UP000429523">
    <property type="component" value="Unassembled WGS sequence"/>
</dbReference>
<evidence type="ECO:0000313" key="9">
    <source>
        <dbReference type="EMBL" id="KAE9330494.1"/>
    </source>
</evidence>
<accession>A0A6A3FVF7</accession>
<evidence type="ECO:0000313" key="12">
    <source>
        <dbReference type="Proteomes" id="UP000437068"/>
    </source>
</evidence>
<dbReference type="AlphaFoldDB" id="A0A6A3FVF7"/>
<dbReference type="EMBL" id="QXFW01000003">
    <property type="protein sequence ID" value="KAE9031362.1"/>
    <property type="molecule type" value="Genomic_DNA"/>
</dbReference>
<evidence type="ECO:0000313" key="3">
    <source>
        <dbReference type="EMBL" id="KAE9140670.1"/>
    </source>
</evidence>
<reference evidence="10 11" key="1">
    <citation type="submission" date="2018-08" db="EMBL/GenBank/DDBJ databases">
        <title>Genomic investigation of the strawberry pathogen Phytophthora fragariae indicates pathogenicity is determined by transcriptional variation in three key races.</title>
        <authorList>
            <person name="Adams T.M."/>
            <person name="Armitage A.D."/>
            <person name="Sobczyk M.K."/>
            <person name="Bates H.J."/>
            <person name="Dunwell J.M."/>
            <person name="Nellist C.F."/>
            <person name="Harrison R.J."/>
        </authorList>
    </citation>
    <scope>NUCLEOTIDE SEQUENCE [LARGE SCALE GENOMIC DNA]</scope>
    <source>
        <strain evidence="9 12">A4</strain>
        <strain evidence="5 13">BC-1</strain>
        <strain evidence="7 16">BC-23</strain>
        <strain evidence="6 11">NOV-27</strain>
        <strain evidence="4 14">NOV-71</strain>
        <strain evidence="8 17">NOV-77</strain>
        <strain evidence="1 10">NOV-9</strain>
        <strain evidence="3 18">ONT-3</strain>
        <strain evidence="2 15">SCRP245</strain>
    </source>
</reference>
<evidence type="ECO:0000313" key="1">
    <source>
        <dbReference type="EMBL" id="KAE8950205.1"/>
    </source>
</evidence>
<proteinExistence type="predicted"/>
<evidence type="ECO:0000313" key="17">
    <source>
        <dbReference type="Proteomes" id="UP000486351"/>
    </source>
</evidence>
<gene>
    <name evidence="9" type="ORF">PF001_g360</name>
    <name evidence="5" type="ORF">PF002_g32556</name>
    <name evidence="7" type="ORF">PF004_g312</name>
    <name evidence="6" type="ORF">PF005_g9524</name>
    <name evidence="4" type="ORF">PF007_g354</name>
    <name evidence="8" type="ORF">PF008_g33338</name>
    <name evidence="1" type="ORF">PF009_g269</name>
    <name evidence="3" type="ORF">PF010_g112</name>
    <name evidence="2" type="ORF">PF011_g132</name>
</gene>
<dbReference type="EMBL" id="QXGC01000006">
    <property type="protein sequence ID" value="KAE9255967.1"/>
    <property type="molecule type" value="Genomic_DNA"/>
</dbReference>
<evidence type="ECO:0000313" key="2">
    <source>
        <dbReference type="EMBL" id="KAE9031362.1"/>
    </source>
</evidence>
<dbReference type="EMBL" id="QXFZ01000006">
    <property type="protein sequence ID" value="KAE9141185.1"/>
    <property type="molecule type" value="Genomic_DNA"/>
</dbReference>
<dbReference type="EMBL" id="QXGB01000431">
    <property type="protein sequence ID" value="KAE9215203.1"/>
    <property type="molecule type" value="Genomic_DNA"/>
</dbReference>
<comment type="caution">
    <text evidence="1">The sequence shown here is derived from an EMBL/GenBank/DDBJ whole genome shotgun (WGS) entry which is preliminary data.</text>
</comment>
<dbReference type="Proteomes" id="UP000486351">
    <property type="component" value="Unassembled WGS sequence"/>
</dbReference>
<evidence type="ECO:0000313" key="18">
    <source>
        <dbReference type="Proteomes" id="UP000488956"/>
    </source>
</evidence>
<dbReference type="Proteomes" id="UP000441208">
    <property type="component" value="Unassembled WGS sequence"/>
</dbReference>
<dbReference type="Proteomes" id="UP000476176">
    <property type="component" value="Unassembled WGS sequence"/>
</dbReference>
<dbReference type="EMBL" id="QXGF01000005">
    <property type="protein sequence ID" value="KAE8950205.1"/>
    <property type="molecule type" value="Genomic_DNA"/>
</dbReference>